<keyword evidence="1" id="KW-0472">Membrane</keyword>
<dbReference type="EMBL" id="SGPL01000097">
    <property type="protein sequence ID" value="THH17781.1"/>
    <property type="molecule type" value="Genomic_DNA"/>
</dbReference>
<dbReference type="Proteomes" id="UP000310158">
    <property type="component" value="Unassembled WGS sequence"/>
</dbReference>
<gene>
    <name evidence="2" type="ORF">EW146_g3102</name>
</gene>
<dbReference type="AlphaFoldDB" id="A0A4S4M0W4"/>
<comment type="caution">
    <text evidence="2">The sequence shown here is derived from an EMBL/GenBank/DDBJ whole genome shotgun (WGS) entry which is preliminary data.</text>
</comment>
<feature type="transmembrane region" description="Helical" evidence="1">
    <location>
        <begin position="20"/>
        <end position="45"/>
    </location>
</feature>
<keyword evidence="1" id="KW-1133">Transmembrane helix</keyword>
<accession>A0A4S4M0W4</accession>
<reference evidence="2 3" key="1">
    <citation type="submission" date="2019-02" db="EMBL/GenBank/DDBJ databases">
        <title>Genome sequencing of the rare red list fungi Bondarzewia mesenterica.</title>
        <authorList>
            <person name="Buettner E."/>
            <person name="Kellner H."/>
        </authorList>
    </citation>
    <scope>NUCLEOTIDE SEQUENCE [LARGE SCALE GENOMIC DNA]</scope>
    <source>
        <strain evidence="2 3">DSM 108281</strain>
    </source>
</reference>
<proteinExistence type="predicted"/>
<organism evidence="2 3">
    <name type="scientific">Bondarzewia mesenterica</name>
    <dbReference type="NCBI Taxonomy" id="1095465"/>
    <lineage>
        <taxon>Eukaryota</taxon>
        <taxon>Fungi</taxon>
        <taxon>Dikarya</taxon>
        <taxon>Basidiomycota</taxon>
        <taxon>Agaricomycotina</taxon>
        <taxon>Agaricomycetes</taxon>
        <taxon>Russulales</taxon>
        <taxon>Bondarzewiaceae</taxon>
        <taxon>Bondarzewia</taxon>
    </lineage>
</organism>
<name>A0A4S4M0W4_9AGAM</name>
<keyword evidence="1" id="KW-0812">Transmembrane</keyword>
<evidence type="ECO:0000313" key="2">
    <source>
        <dbReference type="EMBL" id="THH17781.1"/>
    </source>
</evidence>
<evidence type="ECO:0000313" key="3">
    <source>
        <dbReference type="Proteomes" id="UP000310158"/>
    </source>
</evidence>
<sequence>MAVALGSVGAVTVCPQYSPAIMIGTAIAVGLLRAAEIALAIILFADEINFVQYQGQLQDLNDEVALIDATQNQLDQL</sequence>
<protein>
    <submittedName>
        <fullName evidence="2">Uncharacterized protein</fullName>
    </submittedName>
</protein>
<keyword evidence="3" id="KW-1185">Reference proteome</keyword>
<evidence type="ECO:0000256" key="1">
    <source>
        <dbReference type="SAM" id="Phobius"/>
    </source>
</evidence>